<evidence type="ECO:0000313" key="2">
    <source>
        <dbReference type="EMBL" id="KAK6929103.1"/>
    </source>
</evidence>
<evidence type="ECO:0000313" key="3">
    <source>
        <dbReference type="Proteomes" id="UP001370490"/>
    </source>
</evidence>
<gene>
    <name evidence="2" type="ORF">RJ641_005308</name>
</gene>
<comment type="caution">
    <text evidence="2">The sequence shown here is derived from an EMBL/GenBank/DDBJ whole genome shotgun (WGS) entry which is preliminary data.</text>
</comment>
<accession>A0AAN8ZCY3</accession>
<reference evidence="2 3" key="1">
    <citation type="submission" date="2023-12" db="EMBL/GenBank/DDBJ databases">
        <title>A high-quality genome assembly for Dillenia turbinata (Dilleniales).</title>
        <authorList>
            <person name="Chanderbali A."/>
        </authorList>
    </citation>
    <scope>NUCLEOTIDE SEQUENCE [LARGE SCALE GENOMIC DNA]</scope>
    <source>
        <strain evidence="2">LSX21</strain>
        <tissue evidence="2">Leaf</tissue>
    </source>
</reference>
<keyword evidence="3" id="KW-1185">Reference proteome</keyword>
<keyword evidence="1" id="KW-0732">Signal</keyword>
<dbReference type="EMBL" id="JBAMMX010000013">
    <property type="protein sequence ID" value="KAK6929103.1"/>
    <property type="molecule type" value="Genomic_DNA"/>
</dbReference>
<name>A0AAN8ZCY3_9MAGN</name>
<evidence type="ECO:0000256" key="1">
    <source>
        <dbReference type="SAM" id="SignalP"/>
    </source>
</evidence>
<dbReference type="Proteomes" id="UP001370490">
    <property type="component" value="Unassembled WGS sequence"/>
</dbReference>
<sequence length="111" mass="12428">MKPSFIIFLCLLTMSLCLLRWDVCLTSSSVSTSSSSLALVPGRCTPRRLGIPLPEQSQVENHWKTQVNEDIKVQGLEAVKLSNSDEDVDKLIYHIDYHGVMTHPTPTPKHP</sequence>
<dbReference type="AlphaFoldDB" id="A0AAN8ZCY3"/>
<feature type="chain" id="PRO_5042962215" evidence="1">
    <location>
        <begin position="27"/>
        <end position="111"/>
    </location>
</feature>
<organism evidence="2 3">
    <name type="scientific">Dillenia turbinata</name>
    <dbReference type="NCBI Taxonomy" id="194707"/>
    <lineage>
        <taxon>Eukaryota</taxon>
        <taxon>Viridiplantae</taxon>
        <taxon>Streptophyta</taxon>
        <taxon>Embryophyta</taxon>
        <taxon>Tracheophyta</taxon>
        <taxon>Spermatophyta</taxon>
        <taxon>Magnoliopsida</taxon>
        <taxon>eudicotyledons</taxon>
        <taxon>Gunneridae</taxon>
        <taxon>Pentapetalae</taxon>
        <taxon>Dilleniales</taxon>
        <taxon>Dilleniaceae</taxon>
        <taxon>Dillenia</taxon>
    </lineage>
</organism>
<protein>
    <submittedName>
        <fullName evidence="2">Uncharacterized protein</fullName>
    </submittedName>
</protein>
<feature type="signal peptide" evidence="1">
    <location>
        <begin position="1"/>
        <end position="26"/>
    </location>
</feature>
<proteinExistence type="predicted"/>